<proteinExistence type="predicted"/>
<sequence>MSFEINEAKYNPLKLSVRKIIIPKGQEEIIDRLKGCISAALIGLSKEVIYTLLILAKREWEKANMKPLNDFRFMHVNERIKAFDEMIKTFIVHLNTVLVNPLDESQQEFLRKNALTNYKDILETEGYVVTYEI</sequence>
<dbReference type="EMBL" id="CP084166">
    <property type="protein sequence ID" value="UJG40343.1"/>
    <property type="molecule type" value="Genomic_DNA"/>
</dbReference>
<dbReference type="Proteomes" id="UP001201020">
    <property type="component" value="Chromosome"/>
</dbReference>
<protein>
    <submittedName>
        <fullName evidence="1">Uncharacterized protein</fullName>
    </submittedName>
</protein>
<dbReference type="AlphaFoldDB" id="A0A9Y1BJU1"/>
<accession>A0A9Y1BJU1</accession>
<name>A0A9Y1BJU1_9ARCH</name>
<evidence type="ECO:0000313" key="1">
    <source>
        <dbReference type="EMBL" id="UJG40343.1"/>
    </source>
</evidence>
<organism evidence="1">
    <name type="scientific">Candidatus Heimdallarchaeum aukensis</name>
    <dbReference type="NCBI Taxonomy" id="2876573"/>
    <lineage>
        <taxon>Archaea</taxon>
        <taxon>Promethearchaeati</taxon>
        <taxon>Candidatus Heimdallarchaeota</taxon>
        <taxon>Candidatus Heimdallarchaeia (ex Rinke et al. 2021) (nom. nud.)</taxon>
        <taxon>Candidatus Heimdallarchaeales</taxon>
        <taxon>Candidatus Heimdallarchaeaceae</taxon>
        <taxon>Candidatus Heimdallarchaeum</taxon>
    </lineage>
</organism>
<gene>
    <name evidence="1" type="ORF">K9W45_10935</name>
</gene>
<reference evidence="1" key="1">
    <citation type="journal article" date="2022" name="Nat. Microbiol.">
        <title>Unique mobile elements and scalable gene flow at the prokaryote-eukaryote boundary revealed by circularized Asgard archaea genomes.</title>
        <authorList>
            <person name="Wu F."/>
            <person name="Speth D.R."/>
            <person name="Philosof A."/>
            <person name="Cremiere A."/>
            <person name="Narayanan A."/>
            <person name="Barco R.A."/>
            <person name="Connon S.A."/>
            <person name="Amend J.P."/>
            <person name="Antoshechkin I.A."/>
            <person name="Orphan V.J."/>
        </authorList>
    </citation>
    <scope>NUCLEOTIDE SEQUENCE</scope>
    <source>
        <strain evidence="1">PM71</strain>
    </source>
</reference>